<dbReference type="GeneID" id="76198286"/>
<name>A0ABD5YIM7_9EURY</name>
<keyword evidence="1" id="KW-1133">Transmembrane helix</keyword>
<gene>
    <name evidence="2" type="ORF">ACFQL7_01955</name>
</gene>
<protein>
    <submittedName>
        <fullName evidence="2">Cobalamin transport operon protein</fullName>
    </submittedName>
</protein>
<keyword evidence="3" id="KW-1185">Reference proteome</keyword>
<reference evidence="2 3" key="1">
    <citation type="journal article" date="2019" name="Int. J. Syst. Evol. Microbiol.">
        <title>The Global Catalogue of Microorganisms (GCM) 10K type strain sequencing project: providing services to taxonomists for standard genome sequencing and annotation.</title>
        <authorList>
            <consortium name="The Broad Institute Genomics Platform"/>
            <consortium name="The Broad Institute Genome Sequencing Center for Infectious Disease"/>
            <person name="Wu L."/>
            <person name="Ma J."/>
        </authorList>
    </citation>
    <scope>NUCLEOTIDE SEQUENCE [LARGE SCALE GENOMIC DNA]</scope>
    <source>
        <strain evidence="2 3">RDMS1</strain>
    </source>
</reference>
<dbReference type="AlphaFoldDB" id="A0ABD5YIM7"/>
<accession>A0ABD5YIM7</accession>
<proteinExistence type="predicted"/>
<dbReference type="PROSITE" id="PS51257">
    <property type="entry name" value="PROKAR_LIPOPROTEIN"/>
    <property type="match status" value="1"/>
</dbReference>
<sequence length="106" mass="11223">MDRWKQYAGLGGLLVSCFAIGLWGFTATGGALPYAKRFTNVLQHGSQEGGGSLVALGRGIVIAGPIRKGGLVGEFGLIIGLFVIIGIGLYIYADRYHDPDGRERAI</sequence>
<organism evidence="2 3">
    <name type="scientific">Halocatena marina</name>
    <dbReference type="NCBI Taxonomy" id="2934937"/>
    <lineage>
        <taxon>Archaea</taxon>
        <taxon>Methanobacteriati</taxon>
        <taxon>Methanobacteriota</taxon>
        <taxon>Stenosarchaea group</taxon>
        <taxon>Halobacteria</taxon>
        <taxon>Halobacteriales</taxon>
        <taxon>Natronomonadaceae</taxon>
        <taxon>Halocatena</taxon>
    </lineage>
</organism>
<dbReference type="Proteomes" id="UP001596417">
    <property type="component" value="Unassembled WGS sequence"/>
</dbReference>
<keyword evidence="1" id="KW-0812">Transmembrane</keyword>
<keyword evidence="1" id="KW-0472">Membrane</keyword>
<dbReference type="RefSeq" id="WP_248904302.1">
    <property type="nucleotide sequence ID" value="NZ_CP109979.1"/>
</dbReference>
<evidence type="ECO:0000313" key="3">
    <source>
        <dbReference type="Proteomes" id="UP001596417"/>
    </source>
</evidence>
<dbReference type="EMBL" id="JBHTAX010000001">
    <property type="protein sequence ID" value="MFC7188737.1"/>
    <property type="molecule type" value="Genomic_DNA"/>
</dbReference>
<evidence type="ECO:0000256" key="1">
    <source>
        <dbReference type="SAM" id="Phobius"/>
    </source>
</evidence>
<feature type="transmembrane region" description="Helical" evidence="1">
    <location>
        <begin position="7"/>
        <end position="25"/>
    </location>
</feature>
<feature type="transmembrane region" description="Helical" evidence="1">
    <location>
        <begin position="75"/>
        <end position="93"/>
    </location>
</feature>
<comment type="caution">
    <text evidence="2">The sequence shown here is derived from an EMBL/GenBank/DDBJ whole genome shotgun (WGS) entry which is preliminary data.</text>
</comment>
<evidence type="ECO:0000313" key="2">
    <source>
        <dbReference type="EMBL" id="MFC7188737.1"/>
    </source>
</evidence>